<reference evidence="1 2" key="1">
    <citation type="journal article" date="2018" name="New Phytol.">
        <title>Phylogenomics of Endogonaceae and evolution of mycorrhizas within Mucoromycota.</title>
        <authorList>
            <person name="Chang Y."/>
            <person name="Desiro A."/>
            <person name="Na H."/>
            <person name="Sandor L."/>
            <person name="Lipzen A."/>
            <person name="Clum A."/>
            <person name="Barry K."/>
            <person name="Grigoriev I.V."/>
            <person name="Martin F.M."/>
            <person name="Stajich J.E."/>
            <person name="Smith M.E."/>
            <person name="Bonito G."/>
            <person name="Spatafora J.W."/>
        </authorList>
    </citation>
    <scope>NUCLEOTIDE SEQUENCE [LARGE SCALE GENOMIC DNA]</scope>
    <source>
        <strain evidence="1 2">AD002</strain>
    </source>
</reference>
<protein>
    <submittedName>
        <fullName evidence="1">Uncharacterized protein</fullName>
    </submittedName>
</protein>
<dbReference type="Proteomes" id="UP000274822">
    <property type="component" value="Unassembled WGS sequence"/>
</dbReference>
<keyword evidence="2" id="KW-1185">Reference proteome</keyword>
<evidence type="ECO:0000313" key="1">
    <source>
        <dbReference type="EMBL" id="RUS14304.1"/>
    </source>
</evidence>
<comment type="caution">
    <text evidence="1">The sequence shown here is derived from an EMBL/GenBank/DDBJ whole genome shotgun (WGS) entry which is preliminary data.</text>
</comment>
<dbReference type="EMBL" id="RBNJ01027637">
    <property type="protein sequence ID" value="RUS14304.1"/>
    <property type="molecule type" value="Genomic_DNA"/>
</dbReference>
<evidence type="ECO:0000313" key="2">
    <source>
        <dbReference type="Proteomes" id="UP000274822"/>
    </source>
</evidence>
<gene>
    <name evidence="1" type="ORF">BC938DRAFT_477440</name>
</gene>
<accession>A0A433P9S3</accession>
<proteinExistence type="predicted"/>
<name>A0A433P9S3_9FUNG</name>
<sequence length="157" mass="17851">MRRKGRKVDEEQVESAERLVIYDGRISEKRYYEIGHNSQNHTDTSRLAIPTYTVYAITSKFNVLFYLIPTSTTTRTHAVLHRRALANSALSNYSTLEKEQFVLVSILYLGILTSGPSERLKIPNVKTSIATDHSLFTSIRNLPLIDSCLVIRVSVSY</sequence>
<organism evidence="1 2">
    <name type="scientific">Jimgerdemannia flammicorona</name>
    <dbReference type="NCBI Taxonomy" id="994334"/>
    <lineage>
        <taxon>Eukaryota</taxon>
        <taxon>Fungi</taxon>
        <taxon>Fungi incertae sedis</taxon>
        <taxon>Mucoromycota</taxon>
        <taxon>Mucoromycotina</taxon>
        <taxon>Endogonomycetes</taxon>
        <taxon>Endogonales</taxon>
        <taxon>Endogonaceae</taxon>
        <taxon>Jimgerdemannia</taxon>
    </lineage>
</organism>
<dbReference type="AlphaFoldDB" id="A0A433P9S3"/>